<evidence type="ECO:0000256" key="4">
    <source>
        <dbReference type="ARBA" id="ARBA00031405"/>
    </source>
</evidence>
<dbReference type="PANTHER" id="PTHR31383">
    <property type="entry name" value="OXIDATIVE STRESS-RESPONSE SERINE-RICH PROTEIN 1"/>
    <property type="match status" value="1"/>
</dbReference>
<dbReference type="KEGG" id="der:6546617"/>
<sequence>MEATLGSFPKLKDSEIMKPKVLLREQRIQHPFKIIRAEGLDWVRRIQDIEEEAELNWANITASTNTNSGNTYDLKAMMSACENISGSGRLSIPKVPETASLTNDCDKLEDIFPYDGTEAQIQSPDEVNIDELACYFENMVDIPKKLSLSAEMMYT</sequence>
<dbReference type="InterPro" id="IPR008494">
    <property type="entry name" value="DUF776"/>
</dbReference>
<gene>
    <name evidence="5" type="primary">Dere\GG22538</name>
    <name evidence="5" type="synonym">dere_GLEANR_7260</name>
    <name evidence="5" type="synonym">GG22538</name>
    <name evidence="5" type="ORF">Dere_GG22538</name>
</gene>
<keyword evidence="2" id="KW-0597">Phosphoprotein</keyword>
<reference evidence="5 6" key="2">
    <citation type="journal article" date="2008" name="Bioinformatics">
        <title>Assembly reconciliation.</title>
        <authorList>
            <person name="Zimin A.V."/>
            <person name="Smith D.R."/>
            <person name="Sutton G."/>
            <person name="Yorke J.A."/>
        </authorList>
    </citation>
    <scope>NUCLEOTIDE SEQUENCE [LARGE SCALE GENOMIC DNA]</scope>
    <source>
        <strain evidence="5 6">TSC#14021-0224.01</strain>
    </source>
</reference>
<evidence type="ECO:0000313" key="6">
    <source>
        <dbReference type="Proteomes" id="UP000008711"/>
    </source>
</evidence>
<dbReference type="AlphaFoldDB" id="B3NRT1"/>
<evidence type="ECO:0000313" key="5">
    <source>
        <dbReference type="EMBL" id="EDV56233.2"/>
    </source>
</evidence>
<dbReference type="PANTHER" id="PTHR31383:SF2">
    <property type="entry name" value="OXIDATIVE STRESS-RESPONSIVE SERINE-RICH PROTEIN 1"/>
    <property type="match status" value="1"/>
</dbReference>
<reference evidence="5 6" key="1">
    <citation type="journal article" date="2007" name="Nature">
        <title>Evolution of genes and genomes on the Drosophila phylogeny.</title>
        <authorList>
            <consortium name="Drosophila 12 Genomes Consortium"/>
            <person name="Clark A.G."/>
            <person name="Eisen M.B."/>
            <person name="Smith D.R."/>
            <person name="Bergman C.M."/>
            <person name="Oliver B."/>
            <person name="Markow T.A."/>
            <person name="Kaufman T.C."/>
            <person name="Kellis M."/>
            <person name="Gelbart W."/>
            <person name="Iyer V.N."/>
            <person name="Pollard D.A."/>
            <person name="Sackton T.B."/>
            <person name="Larracuente A.M."/>
            <person name="Singh N.D."/>
            <person name="Abad J.P."/>
            <person name="Abt D.N."/>
            <person name="Adryan B."/>
            <person name="Aguade M."/>
            <person name="Akashi H."/>
            <person name="Anderson W.W."/>
            <person name="Aquadro C.F."/>
            <person name="Ardell D.H."/>
            <person name="Arguello R."/>
            <person name="Artieri C.G."/>
            <person name="Barbash D.A."/>
            <person name="Barker D."/>
            <person name="Barsanti P."/>
            <person name="Batterham P."/>
            <person name="Batzoglou S."/>
            <person name="Begun D."/>
            <person name="Bhutkar A."/>
            <person name="Blanco E."/>
            <person name="Bosak S.A."/>
            <person name="Bradley R.K."/>
            <person name="Brand A.D."/>
            <person name="Brent M.R."/>
            <person name="Brooks A.N."/>
            <person name="Brown R.H."/>
            <person name="Butlin R.K."/>
            <person name="Caggese C."/>
            <person name="Calvi B.R."/>
            <person name="Bernardo de Carvalho A."/>
            <person name="Caspi A."/>
            <person name="Castrezana S."/>
            <person name="Celniker S.E."/>
            <person name="Chang J.L."/>
            <person name="Chapple C."/>
            <person name="Chatterji S."/>
            <person name="Chinwalla A."/>
            <person name="Civetta A."/>
            <person name="Clifton S.W."/>
            <person name="Comeron J.M."/>
            <person name="Costello J.C."/>
            <person name="Coyne J.A."/>
            <person name="Daub J."/>
            <person name="David R.G."/>
            <person name="Delcher A.L."/>
            <person name="Delehaunty K."/>
            <person name="Do C.B."/>
            <person name="Ebling H."/>
            <person name="Edwards K."/>
            <person name="Eickbush T."/>
            <person name="Evans J.D."/>
            <person name="Filipski A."/>
            <person name="Findeiss S."/>
            <person name="Freyhult E."/>
            <person name="Fulton L."/>
            <person name="Fulton R."/>
            <person name="Garcia A.C."/>
            <person name="Gardiner A."/>
            <person name="Garfield D.A."/>
            <person name="Garvin B.E."/>
            <person name="Gibson G."/>
            <person name="Gilbert D."/>
            <person name="Gnerre S."/>
            <person name="Godfrey J."/>
            <person name="Good R."/>
            <person name="Gotea V."/>
            <person name="Gravely B."/>
            <person name="Greenberg A.J."/>
            <person name="Griffiths-Jones S."/>
            <person name="Gross S."/>
            <person name="Guigo R."/>
            <person name="Gustafson E.A."/>
            <person name="Haerty W."/>
            <person name="Hahn M.W."/>
            <person name="Halligan D.L."/>
            <person name="Halpern A.L."/>
            <person name="Halter G.M."/>
            <person name="Han M.V."/>
            <person name="Heger A."/>
            <person name="Hillier L."/>
            <person name="Hinrichs A.S."/>
            <person name="Holmes I."/>
            <person name="Hoskins R.A."/>
            <person name="Hubisz M.J."/>
            <person name="Hultmark D."/>
            <person name="Huntley M.A."/>
            <person name="Jaffe D.B."/>
            <person name="Jagadeeshan S."/>
            <person name="Jeck W.R."/>
            <person name="Johnson J."/>
            <person name="Jones C.D."/>
            <person name="Jordan W.C."/>
            <person name="Karpen G.H."/>
            <person name="Kataoka E."/>
            <person name="Keightley P.D."/>
            <person name="Kheradpour P."/>
            <person name="Kirkness E.F."/>
            <person name="Koerich L.B."/>
            <person name="Kristiansen K."/>
            <person name="Kudrna D."/>
            <person name="Kulathinal R.J."/>
            <person name="Kumar S."/>
            <person name="Kwok R."/>
            <person name="Lander E."/>
            <person name="Langley C.H."/>
            <person name="Lapoint R."/>
            <person name="Lazzaro B.P."/>
            <person name="Lee S.J."/>
            <person name="Levesque L."/>
            <person name="Li R."/>
            <person name="Lin C.F."/>
            <person name="Lin M.F."/>
            <person name="Lindblad-Toh K."/>
            <person name="Llopart A."/>
            <person name="Long M."/>
            <person name="Low L."/>
            <person name="Lozovsky E."/>
            <person name="Lu J."/>
            <person name="Luo M."/>
            <person name="Machado C.A."/>
            <person name="Makalowski W."/>
            <person name="Marzo M."/>
            <person name="Matsuda M."/>
            <person name="Matzkin L."/>
            <person name="McAllister B."/>
            <person name="McBride C.S."/>
            <person name="McKernan B."/>
            <person name="McKernan K."/>
            <person name="Mendez-Lago M."/>
            <person name="Minx P."/>
            <person name="Mollenhauer M.U."/>
            <person name="Montooth K."/>
            <person name="Mount S.M."/>
            <person name="Mu X."/>
            <person name="Myers E."/>
            <person name="Negre B."/>
            <person name="Newfeld S."/>
            <person name="Nielsen R."/>
            <person name="Noor M.A."/>
            <person name="O'Grady P."/>
            <person name="Pachter L."/>
            <person name="Papaceit M."/>
            <person name="Parisi M.J."/>
            <person name="Parisi M."/>
            <person name="Parts L."/>
            <person name="Pedersen J.S."/>
            <person name="Pesole G."/>
            <person name="Phillippy A.M."/>
            <person name="Ponting C.P."/>
            <person name="Pop M."/>
            <person name="Porcelli D."/>
            <person name="Powell J.R."/>
            <person name="Prohaska S."/>
            <person name="Pruitt K."/>
            <person name="Puig M."/>
            <person name="Quesneville H."/>
            <person name="Ram K.R."/>
            <person name="Rand D."/>
            <person name="Rasmussen M.D."/>
            <person name="Reed L.K."/>
            <person name="Reenan R."/>
            <person name="Reily A."/>
            <person name="Remington K.A."/>
            <person name="Rieger T.T."/>
            <person name="Ritchie M.G."/>
            <person name="Robin C."/>
            <person name="Rogers Y.H."/>
            <person name="Rohde C."/>
            <person name="Rozas J."/>
            <person name="Rubenfield M.J."/>
            <person name="Ruiz A."/>
            <person name="Russo S."/>
            <person name="Salzberg S.L."/>
            <person name="Sanchez-Gracia A."/>
            <person name="Saranga D.J."/>
            <person name="Sato H."/>
            <person name="Schaeffer S.W."/>
            <person name="Schatz M.C."/>
            <person name="Schlenke T."/>
            <person name="Schwartz R."/>
            <person name="Segarra C."/>
            <person name="Singh R.S."/>
            <person name="Sirot L."/>
            <person name="Sirota M."/>
            <person name="Sisneros N.B."/>
            <person name="Smith C.D."/>
            <person name="Smith T.F."/>
            <person name="Spieth J."/>
            <person name="Stage D.E."/>
            <person name="Stark A."/>
            <person name="Stephan W."/>
            <person name="Strausberg R.L."/>
            <person name="Strempel S."/>
            <person name="Sturgill D."/>
            <person name="Sutton G."/>
            <person name="Sutton G.G."/>
            <person name="Tao W."/>
            <person name="Teichmann S."/>
            <person name="Tobari Y.N."/>
            <person name="Tomimura Y."/>
            <person name="Tsolas J.M."/>
            <person name="Valente V.L."/>
            <person name="Venter E."/>
            <person name="Venter J.C."/>
            <person name="Vicario S."/>
            <person name="Vieira F.G."/>
            <person name="Vilella A.J."/>
            <person name="Villasante A."/>
            <person name="Walenz B."/>
            <person name="Wang J."/>
            <person name="Wasserman M."/>
            <person name="Watts T."/>
            <person name="Wilson D."/>
            <person name="Wilson R.K."/>
            <person name="Wing R.A."/>
            <person name="Wolfner M.F."/>
            <person name="Wong A."/>
            <person name="Wong G.K."/>
            <person name="Wu C.I."/>
            <person name="Wu G."/>
            <person name="Yamamoto D."/>
            <person name="Yang H.P."/>
            <person name="Yang S.P."/>
            <person name="Yorke J.A."/>
            <person name="Yoshida K."/>
            <person name="Zdobnov E."/>
            <person name="Zhang P."/>
            <person name="Zhang Y."/>
            <person name="Zimin A.V."/>
            <person name="Baldwin J."/>
            <person name="Abdouelleil A."/>
            <person name="Abdulkadir J."/>
            <person name="Abebe A."/>
            <person name="Abera B."/>
            <person name="Abreu J."/>
            <person name="Acer S.C."/>
            <person name="Aftuck L."/>
            <person name="Alexander A."/>
            <person name="An P."/>
            <person name="Anderson E."/>
            <person name="Anderson S."/>
            <person name="Arachi H."/>
            <person name="Azer M."/>
            <person name="Bachantsang P."/>
            <person name="Barry A."/>
            <person name="Bayul T."/>
            <person name="Berlin A."/>
            <person name="Bessette D."/>
            <person name="Bloom T."/>
            <person name="Blye J."/>
            <person name="Boguslavskiy L."/>
            <person name="Bonnet C."/>
            <person name="Boukhgalter B."/>
            <person name="Bourzgui I."/>
            <person name="Brown A."/>
            <person name="Cahill P."/>
            <person name="Channer S."/>
            <person name="Cheshatsang Y."/>
            <person name="Chuda L."/>
            <person name="Citroen M."/>
            <person name="Collymore A."/>
            <person name="Cooke P."/>
            <person name="Costello M."/>
            <person name="D'Aco K."/>
            <person name="Daza R."/>
            <person name="De Haan G."/>
            <person name="DeGray S."/>
            <person name="DeMaso C."/>
            <person name="Dhargay N."/>
            <person name="Dooley K."/>
            <person name="Dooley E."/>
            <person name="Doricent M."/>
            <person name="Dorje P."/>
            <person name="Dorjee K."/>
            <person name="Dupes A."/>
            <person name="Elong R."/>
            <person name="Falk J."/>
            <person name="Farina A."/>
            <person name="Faro S."/>
            <person name="Ferguson D."/>
            <person name="Fisher S."/>
            <person name="Foley C.D."/>
            <person name="Franke A."/>
            <person name="Friedrich D."/>
            <person name="Gadbois L."/>
            <person name="Gearin G."/>
            <person name="Gearin C.R."/>
            <person name="Giannoukos G."/>
            <person name="Goode T."/>
            <person name="Graham J."/>
            <person name="Grandbois E."/>
            <person name="Grewal S."/>
            <person name="Gyaltsen K."/>
            <person name="Hafez N."/>
            <person name="Hagos B."/>
            <person name="Hall J."/>
            <person name="Henson C."/>
            <person name="Hollinger A."/>
            <person name="Honan T."/>
            <person name="Huard M.D."/>
            <person name="Hughes L."/>
            <person name="Hurhula B."/>
            <person name="Husby M.E."/>
            <person name="Kamat A."/>
            <person name="Kanga B."/>
            <person name="Kashin S."/>
            <person name="Khazanovich D."/>
            <person name="Kisner P."/>
            <person name="Lance K."/>
            <person name="Lara M."/>
            <person name="Lee W."/>
            <person name="Lennon N."/>
            <person name="Letendre F."/>
            <person name="LeVine R."/>
            <person name="Lipovsky A."/>
            <person name="Liu X."/>
            <person name="Liu J."/>
            <person name="Liu S."/>
            <person name="Lokyitsang T."/>
            <person name="Lokyitsang Y."/>
            <person name="Lubonja R."/>
            <person name="Lui A."/>
            <person name="MacDonald P."/>
            <person name="Magnisalis V."/>
            <person name="Maru K."/>
            <person name="Matthews C."/>
            <person name="McCusker W."/>
            <person name="McDonough S."/>
            <person name="Mehta T."/>
            <person name="Meldrim J."/>
            <person name="Meneus L."/>
            <person name="Mihai O."/>
            <person name="Mihalev A."/>
            <person name="Mihova T."/>
            <person name="Mittelman R."/>
            <person name="Mlenga V."/>
            <person name="Montmayeur A."/>
            <person name="Mulrain L."/>
            <person name="Navidi A."/>
            <person name="Naylor J."/>
            <person name="Negash T."/>
            <person name="Nguyen T."/>
            <person name="Nguyen N."/>
            <person name="Nicol R."/>
            <person name="Norbu C."/>
            <person name="Norbu N."/>
            <person name="Novod N."/>
            <person name="O'Neill B."/>
            <person name="Osman S."/>
            <person name="Markiewicz E."/>
            <person name="Oyono O.L."/>
            <person name="Patti C."/>
            <person name="Phunkhang P."/>
            <person name="Pierre F."/>
            <person name="Priest M."/>
            <person name="Raghuraman S."/>
            <person name="Rege F."/>
            <person name="Reyes R."/>
            <person name="Rise C."/>
            <person name="Rogov P."/>
            <person name="Ross K."/>
            <person name="Ryan E."/>
            <person name="Settipalli S."/>
            <person name="Shea T."/>
            <person name="Sherpa N."/>
            <person name="Shi L."/>
            <person name="Shih D."/>
            <person name="Sparrow T."/>
            <person name="Spaulding J."/>
            <person name="Stalker J."/>
            <person name="Stange-Thomann N."/>
            <person name="Stavropoulos S."/>
            <person name="Stone C."/>
            <person name="Strader C."/>
            <person name="Tesfaye S."/>
            <person name="Thomson T."/>
            <person name="Thoulutsang Y."/>
            <person name="Thoulutsang D."/>
            <person name="Topham K."/>
            <person name="Topping I."/>
            <person name="Tsamla T."/>
            <person name="Vassiliev H."/>
            <person name="Vo A."/>
            <person name="Wangchuk T."/>
            <person name="Wangdi T."/>
            <person name="Weiand M."/>
            <person name="Wilkinson J."/>
            <person name="Wilson A."/>
            <person name="Yadav S."/>
            <person name="Young G."/>
            <person name="Yu Q."/>
            <person name="Zembek L."/>
            <person name="Zhong D."/>
            <person name="Zimmer A."/>
            <person name="Zwirko Z."/>
            <person name="Jaffe D.B."/>
            <person name="Alvarez P."/>
            <person name="Brockman W."/>
            <person name="Butler J."/>
            <person name="Chin C."/>
            <person name="Gnerre S."/>
            <person name="Grabherr M."/>
            <person name="Kleber M."/>
            <person name="Mauceli E."/>
            <person name="MacCallum I."/>
        </authorList>
    </citation>
    <scope>NUCLEOTIDE SEQUENCE [LARGE SCALE GENOMIC DNA]</scope>
    <source>
        <strain evidence="5 6">TSC#14021-0224.01</strain>
    </source>
</reference>
<evidence type="ECO:0000256" key="2">
    <source>
        <dbReference type="ARBA" id="ARBA00022553"/>
    </source>
</evidence>
<evidence type="ECO:0000256" key="3">
    <source>
        <dbReference type="ARBA" id="ARBA00029721"/>
    </source>
</evidence>
<dbReference type="EMBL" id="CH954179">
    <property type="protein sequence ID" value="EDV56233.2"/>
    <property type="molecule type" value="Genomic_DNA"/>
</dbReference>
<dbReference type="Proteomes" id="UP000008711">
    <property type="component" value="Unassembled WGS sequence"/>
</dbReference>
<name>B3NRT1_DROER</name>
<accession>B3NRT1</accession>
<dbReference type="GO" id="GO:0070301">
    <property type="term" value="P:cellular response to hydrogen peroxide"/>
    <property type="evidence" value="ECO:0007669"/>
    <property type="project" value="TreeGrafter"/>
</dbReference>
<organism evidence="5 6">
    <name type="scientific">Drosophila erecta</name>
    <name type="common">Fruit fly</name>
    <dbReference type="NCBI Taxonomy" id="7220"/>
    <lineage>
        <taxon>Eukaryota</taxon>
        <taxon>Metazoa</taxon>
        <taxon>Ecdysozoa</taxon>
        <taxon>Arthropoda</taxon>
        <taxon>Hexapoda</taxon>
        <taxon>Insecta</taxon>
        <taxon>Pterygota</taxon>
        <taxon>Neoptera</taxon>
        <taxon>Endopterygota</taxon>
        <taxon>Diptera</taxon>
        <taxon>Brachycera</taxon>
        <taxon>Muscomorpha</taxon>
        <taxon>Ephydroidea</taxon>
        <taxon>Drosophilidae</taxon>
        <taxon>Drosophila</taxon>
        <taxon>Sophophora</taxon>
    </lineage>
</organism>
<protein>
    <recommendedName>
        <fullName evidence="1">Oxidative stress-responsive serine-rich protein 1</fullName>
    </recommendedName>
    <alternativeName>
        <fullName evidence="4">Oxidative stress-responsive protein 1</fullName>
    </alternativeName>
    <alternativeName>
        <fullName evidence="3">Peroxide-inducible transcript 1 protein</fullName>
    </alternativeName>
</protein>
<dbReference type="HOGENOM" id="CLU_1469693_0_0_1"/>
<proteinExistence type="predicted"/>
<dbReference type="OrthoDB" id="10045817at2759"/>
<evidence type="ECO:0000256" key="1">
    <source>
        <dbReference type="ARBA" id="ARBA00015005"/>
    </source>
</evidence>
<keyword evidence="6" id="KW-1185">Reference proteome</keyword>